<name>A0ABY1ZFW7_9GAMM</name>
<dbReference type="PROSITE" id="PS00873">
    <property type="entry name" value="NA_ALANINE_SYMP"/>
    <property type="match status" value="1"/>
</dbReference>
<gene>
    <name evidence="9" type="ORF">EZI54_22040</name>
</gene>
<feature type="transmembrane region" description="Helical" evidence="8">
    <location>
        <begin position="20"/>
        <end position="41"/>
    </location>
</feature>
<feature type="transmembrane region" description="Helical" evidence="8">
    <location>
        <begin position="417"/>
        <end position="435"/>
    </location>
</feature>
<keyword evidence="10" id="KW-1185">Reference proteome</keyword>
<feature type="transmembrane region" description="Helical" evidence="8">
    <location>
        <begin position="145"/>
        <end position="164"/>
    </location>
</feature>
<keyword evidence="4" id="KW-1003">Cell membrane</keyword>
<feature type="transmembrane region" description="Helical" evidence="8">
    <location>
        <begin position="302"/>
        <end position="329"/>
    </location>
</feature>
<dbReference type="InterPro" id="IPR001463">
    <property type="entry name" value="Na/Ala_symport"/>
</dbReference>
<evidence type="ECO:0000256" key="4">
    <source>
        <dbReference type="ARBA" id="ARBA00022475"/>
    </source>
</evidence>
<evidence type="ECO:0000256" key="3">
    <source>
        <dbReference type="ARBA" id="ARBA00022448"/>
    </source>
</evidence>
<dbReference type="RefSeq" id="WP_131484041.1">
    <property type="nucleotide sequence ID" value="NZ_SJDL01000055.1"/>
</dbReference>
<organism evidence="9 10">
    <name type="scientific">Marinobacter halodurans</name>
    <dbReference type="NCBI Taxonomy" id="2528979"/>
    <lineage>
        <taxon>Bacteria</taxon>
        <taxon>Pseudomonadati</taxon>
        <taxon>Pseudomonadota</taxon>
        <taxon>Gammaproteobacteria</taxon>
        <taxon>Pseudomonadales</taxon>
        <taxon>Marinobacteraceae</taxon>
        <taxon>Marinobacter</taxon>
    </lineage>
</organism>
<feature type="transmembrane region" description="Helical" evidence="8">
    <location>
        <begin position="213"/>
        <end position="233"/>
    </location>
</feature>
<dbReference type="NCBIfam" id="TIGR00835">
    <property type="entry name" value="agcS"/>
    <property type="match status" value="1"/>
</dbReference>
<keyword evidence="8" id="KW-0997">Cell inner membrane</keyword>
<protein>
    <submittedName>
        <fullName evidence="9">Sodium:alanine symporter family protein</fullName>
    </submittedName>
</protein>
<dbReference type="EMBL" id="SJDL01000055">
    <property type="protein sequence ID" value="TBW47916.1"/>
    <property type="molecule type" value="Genomic_DNA"/>
</dbReference>
<evidence type="ECO:0000256" key="7">
    <source>
        <dbReference type="ARBA" id="ARBA00023136"/>
    </source>
</evidence>
<keyword evidence="8" id="KW-0769">Symport</keyword>
<proteinExistence type="inferred from homology"/>
<evidence type="ECO:0000256" key="8">
    <source>
        <dbReference type="RuleBase" id="RU363064"/>
    </source>
</evidence>
<feature type="transmembrane region" description="Helical" evidence="8">
    <location>
        <begin position="184"/>
        <end position="201"/>
    </location>
</feature>
<feature type="transmembrane region" description="Helical" evidence="8">
    <location>
        <begin position="239"/>
        <end position="266"/>
    </location>
</feature>
<feature type="transmembrane region" description="Helical" evidence="8">
    <location>
        <begin position="349"/>
        <end position="371"/>
    </location>
</feature>
<keyword evidence="5 8" id="KW-0812">Transmembrane</keyword>
<comment type="caution">
    <text evidence="9">The sequence shown here is derived from an EMBL/GenBank/DDBJ whole genome shotgun (WGS) entry which is preliminary data.</text>
</comment>
<evidence type="ECO:0000256" key="6">
    <source>
        <dbReference type="ARBA" id="ARBA00022989"/>
    </source>
</evidence>
<reference evidence="9 10" key="1">
    <citation type="submission" date="2019-02" db="EMBL/GenBank/DDBJ databases">
        <title>Marinobacter halodurans sp. nov., a marine bacterium isolated from sea tidal flat.</title>
        <authorList>
            <person name="Yoo Y."/>
            <person name="Lee D.W."/>
            <person name="Kim B.S."/>
            <person name="Kim J.-J."/>
        </authorList>
    </citation>
    <scope>NUCLEOTIDE SEQUENCE [LARGE SCALE GENOMIC DNA]</scope>
    <source>
        <strain evidence="9 10">YJ-S3-2</strain>
    </source>
</reference>
<evidence type="ECO:0000256" key="1">
    <source>
        <dbReference type="ARBA" id="ARBA00004651"/>
    </source>
</evidence>
<dbReference type="Gene3D" id="1.20.1740.10">
    <property type="entry name" value="Amino acid/polyamine transporter I"/>
    <property type="match status" value="1"/>
</dbReference>
<dbReference type="PRINTS" id="PR00175">
    <property type="entry name" value="NAALASMPORT"/>
</dbReference>
<keyword evidence="3 8" id="KW-0813">Transport</keyword>
<comment type="subcellular location">
    <subcellularLocation>
        <location evidence="8">Cell inner membrane</location>
        <topology evidence="8">Multi-pass membrane protein</topology>
    </subcellularLocation>
    <subcellularLocation>
        <location evidence="1">Cell membrane</location>
        <topology evidence="1">Multi-pass membrane protein</topology>
    </subcellularLocation>
</comment>
<feature type="transmembrane region" description="Helical" evidence="8">
    <location>
        <begin position="391"/>
        <end position="411"/>
    </location>
</feature>
<dbReference type="Proteomes" id="UP000313645">
    <property type="component" value="Unassembled WGS sequence"/>
</dbReference>
<dbReference type="PANTHER" id="PTHR30330:SF3">
    <property type="entry name" value="TRANSCRIPTIONAL REGULATOR, LRP FAMILY"/>
    <property type="match status" value="1"/>
</dbReference>
<evidence type="ECO:0000256" key="2">
    <source>
        <dbReference type="ARBA" id="ARBA00009261"/>
    </source>
</evidence>
<keyword evidence="6 8" id="KW-1133">Transmembrane helix</keyword>
<comment type="similarity">
    <text evidence="2 8">Belongs to the alanine or glycine:cation symporter (AGCS) (TC 2.A.25) family.</text>
</comment>
<evidence type="ECO:0000256" key="5">
    <source>
        <dbReference type="ARBA" id="ARBA00022692"/>
    </source>
</evidence>
<evidence type="ECO:0000313" key="10">
    <source>
        <dbReference type="Proteomes" id="UP000313645"/>
    </source>
</evidence>
<dbReference type="Pfam" id="PF01235">
    <property type="entry name" value="Na_Ala_symp"/>
    <property type="match status" value="1"/>
</dbReference>
<keyword evidence="7 8" id="KW-0472">Membrane</keyword>
<sequence length="451" mass="47671">MEAFSELVKLINGWVWGPPMLVLILGVGLFLSLGLKLMPVLKLRAGFRLMWQGRKSTDEGEIPPFQALMTALSATVGTGNIAGVATAVFLGGPGALFWMWLTALVGMATKYSEAVLAVKFREVDERGDHVGGPMYYIRNGLGRNWSWLAVLFAIFASIAGFGIGNTVQANSVADVVQTSFGLPHWLTGLVLAVLVGLVLIGGIKRIGQVASSLVPLMAVAYLTSGLIVLAINATEIPAAIVMVVQHAFTPVAAQGGFAGAAVWAAIRFGVARGIFSNEAGLGSAPIAHAAAQTNNPIKQGMVAMLGTFIDTIVICTITGLVIITSGAWTSGESGAALTSMAFDNVLPGVGNYMVAIALAIFAFTTILGWSFYGERAIEFLFGVKAIWPYRVLWIIAIPVGATSNLGIVWLIADTLNAMMAIPNLIALALLSPIVFRLTREHFEREAVKPQS</sequence>
<evidence type="ECO:0000313" key="9">
    <source>
        <dbReference type="EMBL" id="TBW47916.1"/>
    </source>
</evidence>
<accession>A0ABY1ZFW7</accession>
<dbReference type="PANTHER" id="PTHR30330">
    <property type="entry name" value="AGSS FAMILY TRANSPORTER, SODIUM-ALANINE"/>
    <property type="match status" value="1"/>
</dbReference>